<feature type="coiled-coil region" evidence="1">
    <location>
        <begin position="369"/>
        <end position="420"/>
    </location>
</feature>
<feature type="region of interest" description="Disordered" evidence="2">
    <location>
        <begin position="1"/>
        <end position="29"/>
    </location>
</feature>
<dbReference type="AlphaFoldDB" id="A0AAE0FUN5"/>
<feature type="coiled-coil region" evidence="1">
    <location>
        <begin position="133"/>
        <end position="184"/>
    </location>
</feature>
<evidence type="ECO:0000313" key="4">
    <source>
        <dbReference type="Proteomes" id="UP001190700"/>
    </source>
</evidence>
<gene>
    <name evidence="3" type="ORF">CYMTET_25161</name>
</gene>
<evidence type="ECO:0000256" key="1">
    <source>
        <dbReference type="SAM" id="Coils"/>
    </source>
</evidence>
<keyword evidence="1" id="KW-0175">Coiled coil</keyword>
<evidence type="ECO:0000256" key="2">
    <source>
        <dbReference type="SAM" id="MobiDB-lite"/>
    </source>
</evidence>
<accession>A0AAE0FUN5</accession>
<protein>
    <submittedName>
        <fullName evidence="3">Uncharacterized protein</fullName>
    </submittedName>
</protein>
<sequence length="556" mass="62036">MNAALQVRGATRLSSCGEQRGSPAAGSNAALQLRGATRPSGCGEQRGPPAAAGSNAALQVWGGAVTSLEGGHGMGQTHNLANAFKHWLHLTMESDQAQQFRREKRLMEADHTDLMAELKDKHDAQLAQAIGVVKERELEIQHLSEKVELQREQLQLQEQDMERVQNAVQAAESAQNTLEESMKTEIARTEENRNMEMAQTVAEVQSLLTGAKMTHLSHITARVQLRYMRHAIEGWRDVAERMAVQNYMMDVSRGKSAYTMQAAMFREWRRMAAGNAAAWRERLSDVYQLWNQEREMRDAFEGWRRQIVQLGRPHEGDPVLLEELQAAEAERDAEAGRAEHLQQRLYELKAAGDTSAAPRERSMTVVVEEAALQRQVSVLGKELREKQEELDKLRGAAAFAKRTEAEKYALAETVKELEAELQKIKVSRAGAGSDLGLIQAPQAGGDDDLKVHTPDRKNYSMLVEQEYTETIDQLSAKVDLLTTQNEALQAVILDDGSSYQGMQARLMESEQAIRSMQEQIELMGADLQRARIREMEESAAKNRLLAVVTAPRGASF</sequence>
<reference evidence="3 4" key="1">
    <citation type="journal article" date="2015" name="Genome Biol. Evol.">
        <title>Comparative Genomics of a Bacterivorous Green Alga Reveals Evolutionary Causalities and Consequences of Phago-Mixotrophic Mode of Nutrition.</title>
        <authorList>
            <person name="Burns J.A."/>
            <person name="Paasch A."/>
            <person name="Narechania A."/>
            <person name="Kim E."/>
        </authorList>
    </citation>
    <scope>NUCLEOTIDE SEQUENCE [LARGE SCALE GENOMIC DNA]</scope>
    <source>
        <strain evidence="3 4">PLY_AMNH</strain>
    </source>
</reference>
<comment type="caution">
    <text evidence="3">The sequence shown here is derived from an EMBL/GenBank/DDBJ whole genome shotgun (WGS) entry which is preliminary data.</text>
</comment>
<name>A0AAE0FUN5_9CHLO</name>
<dbReference type="Proteomes" id="UP001190700">
    <property type="component" value="Unassembled WGS sequence"/>
</dbReference>
<organism evidence="3 4">
    <name type="scientific">Cymbomonas tetramitiformis</name>
    <dbReference type="NCBI Taxonomy" id="36881"/>
    <lineage>
        <taxon>Eukaryota</taxon>
        <taxon>Viridiplantae</taxon>
        <taxon>Chlorophyta</taxon>
        <taxon>Pyramimonadophyceae</taxon>
        <taxon>Pyramimonadales</taxon>
        <taxon>Pyramimonadaceae</taxon>
        <taxon>Cymbomonas</taxon>
    </lineage>
</organism>
<dbReference type="EMBL" id="LGRX02013366">
    <property type="protein sequence ID" value="KAK3266200.1"/>
    <property type="molecule type" value="Genomic_DNA"/>
</dbReference>
<keyword evidence="4" id="KW-1185">Reference proteome</keyword>
<evidence type="ECO:0000313" key="3">
    <source>
        <dbReference type="EMBL" id="KAK3266200.1"/>
    </source>
</evidence>
<proteinExistence type="predicted"/>
<feature type="coiled-coil region" evidence="1">
    <location>
        <begin position="464"/>
        <end position="533"/>
    </location>
</feature>